<dbReference type="PANTHER" id="PTHR30413:SF10">
    <property type="entry name" value="CAPSULE POLYSACCHARIDE EXPORT INNER-MEMBRANE PROTEIN CTRC"/>
    <property type="match status" value="1"/>
</dbReference>
<dbReference type="STRING" id="1121345.SAMN02745217_01420"/>
<proteinExistence type="inferred from homology"/>
<evidence type="ECO:0000256" key="2">
    <source>
        <dbReference type="ARBA" id="ARBA00007783"/>
    </source>
</evidence>
<accession>A0A1M7Y4A5</accession>
<comment type="subcellular location">
    <subcellularLocation>
        <location evidence="1 8">Cell membrane</location>
        <topology evidence="1 8">Multi-pass membrane protein</topology>
    </subcellularLocation>
</comment>
<dbReference type="OrthoDB" id="9786910at2"/>
<dbReference type="AlphaFoldDB" id="A0A1M7Y4A5"/>
<evidence type="ECO:0000256" key="1">
    <source>
        <dbReference type="ARBA" id="ARBA00004651"/>
    </source>
</evidence>
<feature type="transmembrane region" description="Helical" evidence="8">
    <location>
        <begin position="63"/>
        <end position="90"/>
    </location>
</feature>
<evidence type="ECO:0000256" key="6">
    <source>
        <dbReference type="ARBA" id="ARBA00022989"/>
    </source>
</evidence>
<evidence type="ECO:0000256" key="7">
    <source>
        <dbReference type="ARBA" id="ARBA00023136"/>
    </source>
</evidence>
<evidence type="ECO:0000313" key="11">
    <source>
        <dbReference type="Proteomes" id="UP000184612"/>
    </source>
</evidence>
<feature type="domain" description="ABC transmembrane type-2" evidence="9">
    <location>
        <begin position="32"/>
        <end position="253"/>
    </location>
</feature>
<keyword evidence="3 8" id="KW-0813">Transport</keyword>
<keyword evidence="4 8" id="KW-1003">Cell membrane</keyword>
<dbReference type="GO" id="GO:0015920">
    <property type="term" value="P:lipopolysaccharide transport"/>
    <property type="evidence" value="ECO:0007669"/>
    <property type="project" value="TreeGrafter"/>
</dbReference>
<keyword evidence="5 8" id="KW-0812">Transmembrane</keyword>
<feature type="transmembrane region" description="Helical" evidence="8">
    <location>
        <begin position="229"/>
        <end position="247"/>
    </location>
</feature>
<dbReference type="InterPro" id="IPR047817">
    <property type="entry name" value="ABC2_TM_bact-type"/>
</dbReference>
<dbReference type="PANTHER" id="PTHR30413">
    <property type="entry name" value="INNER MEMBRANE TRANSPORT PERMEASE"/>
    <property type="match status" value="1"/>
</dbReference>
<evidence type="ECO:0000256" key="4">
    <source>
        <dbReference type="ARBA" id="ARBA00022475"/>
    </source>
</evidence>
<keyword evidence="7 8" id="KW-0472">Membrane</keyword>
<evidence type="ECO:0000313" key="10">
    <source>
        <dbReference type="EMBL" id="SHO47116.1"/>
    </source>
</evidence>
<dbReference type="RefSeq" id="WP_073588142.1">
    <property type="nucleotide sequence ID" value="NZ_FRFD01000004.1"/>
</dbReference>
<dbReference type="GO" id="GO:0140359">
    <property type="term" value="F:ABC-type transporter activity"/>
    <property type="evidence" value="ECO:0007669"/>
    <property type="project" value="InterPro"/>
</dbReference>
<gene>
    <name evidence="10" type="ORF">SAMN02745217_01420</name>
</gene>
<comment type="similarity">
    <text evidence="2 8">Belongs to the ABC-2 integral membrane protein family.</text>
</comment>
<dbReference type="Pfam" id="PF01061">
    <property type="entry name" value="ABC2_membrane"/>
    <property type="match status" value="1"/>
</dbReference>
<dbReference type="Proteomes" id="UP000184612">
    <property type="component" value="Unassembled WGS sequence"/>
</dbReference>
<evidence type="ECO:0000259" key="9">
    <source>
        <dbReference type="PROSITE" id="PS51012"/>
    </source>
</evidence>
<evidence type="ECO:0000256" key="3">
    <source>
        <dbReference type="ARBA" id="ARBA00022448"/>
    </source>
</evidence>
<dbReference type="PROSITE" id="PS51012">
    <property type="entry name" value="ABC_TM2"/>
    <property type="match status" value="1"/>
</dbReference>
<sequence>MKQYLIKVYETRYFWSHLAKCDLKSRFRRSKLGLLWAVLQPFFLTIIMAFVFSTVFNQPLGEYMLYILSGMVVWDIVMASTVAGGSCLLCSEQYIRQFNHPITIYSLRYTVLNTITFMIEIIALIIWVLVYAPINLVFALMTLPLTVILLFFLAWALTTLAGYLNTKYRDYPQIMALLMQAIWYLSPVFFKEEMFMSRPFLKKMFQLNPLTHILDLIRKPFIYGEMPSITNYLFTIGTIAVLGLLAYRINKRNEKKIIFYL</sequence>
<protein>
    <recommendedName>
        <fullName evidence="8">Transport permease protein</fullName>
    </recommendedName>
</protein>
<feature type="transmembrane region" description="Helical" evidence="8">
    <location>
        <begin position="34"/>
        <end position="57"/>
    </location>
</feature>
<feature type="transmembrane region" description="Helical" evidence="8">
    <location>
        <begin position="136"/>
        <end position="164"/>
    </location>
</feature>
<feature type="transmembrane region" description="Helical" evidence="8">
    <location>
        <begin position="111"/>
        <end position="130"/>
    </location>
</feature>
<dbReference type="GO" id="GO:0005886">
    <property type="term" value="C:plasma membrane"/>
    <property type="evidence" value="ECO:0007669"/>
    <property type="project" value="UniProtKB-SubCell"/>
</dbReference>
<keyword evidence="11" id="KW-1185">Reference proteome</keyword>
<evidence type="ECO:0000256" key="8">
    <source>
        <dbReference type="RuleBase" id="RU361157"/>
    </source>
</evidence>
<dbReference type="InterPro" id="IPR013525">
    <property type="entry name" value="ABC2_TM"/>
</dbReference>
<evidence type="ECO:0000256" key="5">
    <source>
        <dbReference type="ARBA" id="ARBA00022692"/>
    </source>
</evidence>
<reference evidence="10 11" key="1">
    <citation type="submission" date="2016-12" db="EMBL/GenBank/DDBJ databases">
        <authorList>
            <person name="Song W.-J."/>
            <person name="Kurnit D.M."/>
        </authorList>
    </citation>
    <scope>NUCLEOTIDE SEQUENCE [LARGE SCALE GENOMIC DNA]</scope>
    <source>
        <strain evidence="10 11">DSM 12503</strain>
    </source>
</reference>
<dbReference type="EMBL" id="FRFD01000004">
    <property type="protein sequence ID" value="SHO47116.1"/>
    <property type="molecule type" value="Genomic_DNA"/>
</dbReference>
<name>A0A1M7Y4A5_9FIRM</name>
<organism evidence="10 11">
    <name type="scientific">Anaerocolumna xylanovorans DSM 12503</name>
    <dbReference type="NCBI Taxonomy" id="1121345"/>
    <lineage>
        <taxon>Bacteria</taxon>
        <taxon>Bacillati</taxon>
        <taxon>Bacillota</taxon>
        <taxon>Clostridia</taxon>
        <taxon>Lachnospirales</taxon>
        <taxon>Lachnospiraceae</taxon>
        <taxon>Anaerocolumna</taxon>
    </lineage>
</organism>
<keyword evidence="6 8" id="KW-1133">Transmembrane helix</keyword>
<feature type="transmembrane region" description="Helical" evidence="8">
    <location>
        <begin position="171"/>
        <end position="190"/>
    </location>
</feature>